<dbReference type="Proteomes" id="UP000198623">
    <property type="component" value="Unassembled WGS sequence"/>
</dbReference>
<proteinExistence type="predicted"/>
<organism evidence="1 2">
    <name type="scientific">Neptunomonas qingdaonensis</name>
    <dbReference type="NCBI Taxonomy" id="1045558"/>
    <lineage>
        <taxon>Bacteria</taxon>
        <taxon>Pseudomonadati</taxon>
        <taxon>Pseudomonadota</taxon>
        <taxon>Gammaproteobacteria</taxon>
        <taxon>Oceanospirillales</taxon>
        <taxon>Oceanospirillaceae</taxon>
        <taxon>Neptunomonas</taxon>
    </lineage>
</organism>
<gene>
    <name evidence="1" type="ORF">SAMN05216175_1236</name>
</gene>
<protein>
    <submittedName>
        <fullName evidence="1">Uncharacterized protein</fullName>
    </submittedName>
</protein>
<sequence length="142" mass="16427">MLKKSLLIFLLLLVIAAVYGWMNRESWLAGFNQERALTTAQFKQEGESVGKTVGQQECLDRTLKQFDGCLSYSCTVNQGVFLKACLSQAKETQGFCDGVPEYREKPTEDDKDWAKYYCWDRNIRGEGCRFLMKQQKYFCSQQ</sequence>
<keyword evidence="2" id="KW-1185">Reference proteome</keyword>
<name>A0A1I2W6W1_9GAMM</name>
<reference evidence="2" key="1">
    <citation type="submission" date="2016-10" db="EMBL/GenBank/DDBJ databases">
        <authorList>
            <person name="Varghese N."/>
            <person name="Submissions S."/>
        </authorList>
    </citation>
    <scope>NUCLEOTIDE SEQUENCE [LARGE SCALE GENOMIC DNA]</scope>
    <source>
        <strain evidence="2">CGMCC 1.10971</strain>
    </source>
</reference>
<accession>A0A1I2W6W1</accession>
<evidence type="ECO:0000313" key="2">
    <source>
        <dbReference type="Proteomes" id="UP000198623"/>
    </source>
</evidence>
<evidence type="ECO:0000313" key="1">
    <source>
        <dbReference type="EMBL" id="SFG97135.1"/>
    </source>
</evidence>
<dbReference type="STRING" id="1045558.SAMN05216175_1236"/>
<dbReference type="AlphaFoldDB" id="A0A1I2W6W1"/>
<dbReference type="EMBL" id="FOOU01000023">
    <property type="protein sequence ID" value="SFG97135.1"/>
    <property type="molecule type" value="Genomic_DNA"/>
</dbReference>
<dbReference type="RefSeq" id="WP_090730883.1">
    <property type="nucleotide sequence ID" value="NZ_FOOU01000023.1"/>
</dbReference>
<dbReference type="OrthoDB" id="6119201at2"/>